<evidence type="ECO:0000313" key="2">
    <source>
        <dbReference type="Proteomes" id="UP000678499"/>
    </source>
</evidence>
<dbReference type="Proteomes" id="UP000678499">
    <property type="component" value="Unassembled WGS sequence"/>
</dbReference>
<name>A0A7R9BWF8_9CRUS</name>
<keyword evidence="2" id="KW-1185">Reference proteome</keyword>
<gene>
    <name evidence="1" type="ORF">NMOB1V02_LOCUS10122</name>
</gene>
<organism evidence="1">
    <name type="scientific">Notodromas monacha</name>
    <dbReference type="NCBI Taxonomy" id="399045"/>
    <lineage>
        <taxon>Eukaryota</taxon>
        <taxon>Metazoa</taxon>
        <taxon>Ecdysozoa</taxon>
        <taxon>Arthropoda</taxon>
        <taxon>Crustacea</taxon>
        <taxon>Oligostraca</taxon>
        <taxon>Ostracoda</taxon>
        <taxon>Podocopa</taxon>
        <taxon>Podocopida</taxon>
        <taxon>Cypridocopina</taxon>
        <taxon>Cypridoidea</taxon>
        <taxon>Cyprididae</taxon>
        <taxon>Notodromas</taxon>
    </lineage>
</organism>
<dbReference type="EMBL" id="OA885951">
    <property type="protein sequence ID" value="CAD7282498.1"/>
    <property type="molecule type" value="Genomic_DNA"/>
</dbReference>
<sequence>MRHILTFYFELTEDYFRRFIDADFNTLTGYRIQAPYGSSAPVVVSNRSAVIPFPGAIAGDYSNVNSYFNNSFAIIELPAEKALVPGKGVGFIRVSIDVDGSILAANTRQISLFAYRSDADTMRKVKEATASGTQCLPTSLYLIAGGKLDTTSAACISMTKQAALCET</sequence>
<dbReference type="AlphaFoldDB" id="A0A7R9BWF8"/>
<reference evidence="1" key="1">
    <citation type="submission" date="2020-11" db="EMBL/GenBank/DDBJ databases">
        <authorList>
            <person name="Tran Van P."/>
        </authorList>
    </citation>
    <scope>NUCLEOTIDE SEQUENCE</scope>
</reference>
<protein>
    <submittedName>
        <fullName evidence="1">Uncharacterized protein</fullName>
    </submittedName>
</protein>
<proteinExistence type="predicted"/>
<accession>A0A7R9BWF8</accession>
<feature type="non-terminal residue" evidence="1">
    <location>
        <position position="1"/>
    </location>
</feature>
<evidence type="ECO:0000313" key="1">
    <source>
        <dbReference type="EMBL" id="CAD7282498.1"/>
    </source>
</evidence>
<dbReference type="EMBL" id="CAJPEX010003914">
    <property type="protein sequence ID" value="CAG0922650.1"/>
    <property type="molecule type" value="Genomic_DNA"/>
</dbReference>